<proteinExistence type="predicted"/>
<evidence type="ECO:0000256" key="1">
    <source>
        <dbReference type="SAM" id="Phobius"/>
    </source>
</evidence>
<feature type="transmembrane region" description="Helical" evidence="1">
    <location>
        <begin position="20"/>
        <end position="39"/>
    </location>
</feature>
<gene>
    <name evidence="4" type="primary">LOC112692907</name>
    <name evidence="2" type="ORF">g.99406</name>
</gene>
<evidence type="ECO:0000313" key="4">
    <source>
        <dbReference type="RefSeq" id="XP_025423515.1"/>
    </source>
</evidence>
<dbReference type="EMBL" id="GGMS01017242">
    <property type="protein sequence ID" value="MBY86445.1"/>
    <property type="molecule type" value="Transcribed_RNA"/>
</dbReference>
<keyword evidence="1" id="KW-0812">Transmembrane</keyword>
<reference evidence="2" key="1">
    <citation type="submission" date="2018-04" db="EMBL/GenBank/DDBJ databases">
        <title>Transcriptome assembly of Sipha flava.</title>
        <authorList>
            <person name="Scully E.D."/>
            <person name="Geib S.M."/>
            <person name="Palmer N.A."/>
            <person name="Koch K."/>
            <person name="Bradshaw J."/>
            <person name="Heng-Moss T."/>
            <person name="Sarath G."/>
        </authorList>
    </citation>
    <scope>NUCLEOTIDE SEQUENCE</scope>
</reference>
<keyword evidence="3" id="KW-1185">Reference proteome</keyword>
<organism evidence="2">
    <name type="scientific">Sipha flava</name>
    <name type="common">yellow sugarcane aphid</name>
    <dbReference type="NCBI Taxonomy" id="143950"/>
    <lineage>
        <taxon>Eukaryota</taxon>
        <taxon>Metazoa</taxon>
        <taxon>Ecdysozoa</taxon>
        <taxon>Arthropoda</taxon>
        <taxon>Hexapoda</taxon>
        <taxon>Insecta</taxon>
        <taxon>Pterygota</taxon>
        <taxon>Neoptera</taxon>
        <taxon>Paraneoptera</taxon>
        <taxon>Hemiptera</taxon>
        <taxon>Sternorrhyncha</taxon>
        <taxon>Aphidomorpha</taxon>
        <taxon>Aphidoidea</taxon>
        <taxon>Aphididae</taxon>
        <taxon>Sipha</taxon>
    </lineage>
</organism>
<dbReference type="RefSeq" id="XP_025423515.1">
    <property type="nucleotide sequence ID" value="XM_025567730.1"/>
</dbReference>
<keyword evidence="1" id="KW-1133">Transmembrane helix</keyword>
<accession>A0A2S2R8X9</accession>
<dbReference type="GeneID" id="112692907"/>
<evidence type="ECO:0000313" key="3">
    <source>
        <dbReference type="Proteomes" id="UP000694846"/>
    </source>
</evidence>
<keyword evidence="1" id="KW-0472">Membrane</keyword>
<evidence type="ECO:0000313" key="2">
    <source>
        <dbReference type="EMBL" id="MBY86445.1"/>
    </source>
</evidence>
<dbReference type="OrthoDB" id="10059103at2759"/>
<name>A0A2S2R8X9_9HEMI</name>
<dbReference type="AlphaFoldDB" id="A0A2S2R8X9"/>
<sequence>MDFKYLFGNRLKNSMKERRILWILVVTVVLLSVLIWQNYTINLYARAALKLAIMQVIDLKNFKNLLYDSCLVYKKIPDRVLTNSDCYSCEIINRVTVVNDPEETLESYAEFDWPVVYKSRIVANVSAEDVARVLLTGDFLPCDYKSNLRIDPLRAIEIKSGWFMHWRNCDDIQGKKMRSLYRPDSFLSIFAETWTIISLKYNTVHYKKIDLNFDSRVAVVQINGTIDYQMVPKNPCSDICRHLDGRLTTYDTLIFNNFIWDFQYLPSNDTTESIAIVFYLDQ</sequence>
<protein>
    <submittedName>
        <fullName evidence="4">Uncharacterized protein LOC112692907</fullName>
    </submittedName>
</protein>
<reference evidence="4" key="2">
    <citation type="submission" date="2025-04" db="UniProtKB">
        <authorList>
            <consortium name="RefSeq"/>
        </authorList>
    </citation>
    <scope>IDENTIFICATION</scope>
    <source>
        <tissue evidence="4">Whole body</tissue>
    </source>
</reference>
<dbReference type="Proteomes" id="UP000694846">
    <property type="component" value="Unplaced"/>
</dbReference>